<protein>
    <submittedName>
        <fullName evidence="2">(Perigord truffle) hypothetical protein</fullName>
    </submittedName>
</protein>
<feature type="transmembrane region" description="Helical" evidence="1">
    <location>
        <begin position="38"/>
        <end position="56"/>
    </location>
</feature>
<dbReference type="InParanoid" id="D5GEX7"/>
<dbReference type="GeneID" id="9188608"/>
<accession>D5GEX7</accession>
<dbReference type="RefSeq" id="XP_002838879.1">
    <property type="nucleotide sequence ID" value="XM_002838833.1"/>
</dbReference>
<reference evidence="2 3" key="1">
    <citation type="journal article" date="2010" name="Nature">
        <title>Perigord black truffle genome uncovers evolutionary origins and mechanisms of symbiosis.</title>
        <authorList>
            <person name="Martin F."/>
            <person name="Kohler A."/>
            <person name="Murat C."/>
            <person name="Balestrini R."/>
            <person name="Coutinho P.M."/>
            <person name="Jaillon O."/>
            <person name="Montanini B."/>
            <person name="Morin E."/>
            <person name="Noel B."/>
            <person name="Percudani R."/>
            <person name="Porcel B."/>
            <person name="Rubini A."/>
            <person name="Amicucci A."/>
            <person name="Amselem J."/>
            <person name="Anthouard V."/>
            <person name="Arcioni S."/>
            <person name="Artiguenave F."/>
            <person name="Aury J.M."/>
            <person name="Ballario P."/>
            <person name="Bolchi A."/>
            <person name="Brenna A."/>
            <person name="Brun A."/>
            <person name="Buee M."/>
            <person name="Cantarel B."/>
            <person name="Chevalier G."/>
            <person name="Couloux A."/>
            <person name="Da Silva C."/>
            <person name="Denoeud F."/>
            <person name="Duplessis S."/>
            <person name="Ghignone S."/>
            <person name="Hilselberger B."/>
            <person name="Iotti M."/>
            <person name="Marcais B."/>
            <person name="Mello A."/>
            <person name="Miranda M."/>
            <person name="Pacioni G."/>
            <person name="Quesneville H."/>
            <person name="Riccioni C."/>
            <person name="Ruotolo R."/>
            <person name="Splivallo R."/>
            <person name="Stocchi V."/>
            <person name="Tisserant E."/>
            <person name="Viscomi A.R."/>
            <person name="Zambonelli A."/>
            <person name="Zampieri E."/>
            <person name="Henrissat B."/>
            <person name="Lebrun M.H."/>
            <person name="Paolocci F."/>
            <person name="Bonfante P."/>
            <person name="Ottonello S."/>
            <person name="Wincker P."/>
        </authorList>
    </citation>
    <scope>NUCLEOTIDE SEQUENCE [LARGE SCALE GENOMIC DNA]</scope>
    <source>
        <strain evidence="2 3">Mel28</strain>
    </source>
</reference>
<sequence length="58" mass="6910">MTPMIVSFHDIILYFTLFSPVFWISFSSMPRAGQERRIFKFICIVVVLYRICGLRLHI</sequence>
<dbReference type="Proteomes" id="UP000006911">
    <property type="component" value="Unassembled WGS sequence"/>
</dbReference>
<name>D5GEX7_TUBMM</name>
<proteinExistence type="predicted"/>
<evidence type="ECO:0000313" key="3">
    <source>
        <dbReference type="Proteomes" id="UP000006911"/>
    </source>
</evidence>
<gene>
    <name evidence="2" type="ORF">GSTUM_00006634001</name>
</gene>
<keyword evidence="1" id="KW-0812">Transmembrane</keyword>
<evidence type="ECO:0000256" key="1">
    <source>
        <dbReference type="SAM" id="Phobius"/>
    </source>
</evidence>
<dbReference type="HOGENOM" id="CLU_2980782_0_0_1"/>
<dbReference type="EMBL" id="FN430197">
    <property type="protein sequence ID" value="CAZ83070.1"/>
    <property type="molecule type" value="Genomic_DNA"/>
</dbReference>
<dbReference type="AlphaFoldDB" id="D5GEX7"/>
<dbReference type="KEGG" id="tml:GSTUM_00006634001"/>
<evidence type="ECO:0000313" key="2">
    <source>
        <dbReference type="EMBL" id="CAZ83070.1"/>
    </source>
</evidence>
<keyword evidence="1" id="KW-1133">Transmembrane helix</keyword>
<keyword evidence="1" id="KW-0472">Membrane</keyword>
<keyword evidence="3" id="KW-1185">Reference proteome</keyword>
<feature type="transmembrane region" description="Helical" evidence="1">
    <location>
        <begin position="6"/>
        <end position="26"/>
    </location>
</feature>
<organism evidence="2 3">
    <name type="scientific">Tuber melanosporum (strain Mel28)</name>
    <name type="common">Perigord black truffle</name>
    <dbReference type="NCBI Taxonomy" id="656061"/>
    <lineage>
        <taxon>Eukaryota</taxon>
        <taxon>Fungi</taxon>
        <taxon>Dikarya</taxon>
        <taxon>Ascomycota</taxon>
        <taxon>Pezizomycotina</taxon>
        <taxon>Pezizomycetes</taxon>
        <taxon>Pezizales</taxon>
        <taxon>Tuberaceae</taxon>
        <taxon>Tuber</taxon>
    </lineage>
</organism>